<organism evidence="2 3">
    <name type="scientific">Colletotrichum gloeosporioides (strain Cg-14)</name>
    <name type="common">Anthracnose fungus</name>
    <name type="synonym">Glomerella cingulata</name>
    <dbReference type="NCBI Taxonomy" id="1237896"/>
    <lineage>
        <taxon>Eukaryota</taxon>
        <taxon>Fungi</taxon>
        <taxon>Dikarya</taxon>
        <taxon>Ascomycota</taxon>
        <taxon>Pezizomycotina</taxon>
        <taxon>Sordariomycetes</taxon>
        <taxon>Hypocreomycetidae</taxon>
        <taxon>Glomerellales</taxon>
        <taxon>Glomerellaceae</taxon>
        <taxon>Colletotrichum</taxon>
        <taxon>Colletotrichum gloeosporioides species complex</taxon>
    </lineage>
</organism>
<dbReference type="AlphaFoldDB" id="T0LR13"/>
<proteinExistence type="predicted"/>
<evidence type="ECO:0000313" key="2">
    <source>
        <dbReference type="EMBL" id="EQB54136.1"/>
    </source>
</evidence>
<dbReference type="Proteomes" id="UP000015530">
    <property type="component" value="Unassembled WGS sequence"/>
</dbReference>
<reference evidence="3" key="1">
    <citation type="journal article" date="2013" name="Mol. Plant Microbe Interact.">
        <title>Global aspects of pacC regulation of pathogenicity genes in Colletotrichum gloeosporioides as revealed by transcriptome analysis.</title>
        <authorList>
            <person name="Alkan N."/>
            <person name="Meng X."/>
            <person name="Friedlander G."/>
            <person name="Reuveni E."/>
            <person name="Sukno S."/>
            <person name="Sherman A."/>
            <person name="Thon M."/>
            <person name="Fluhr R."/>
            <person name="Prusky D."/>
        </authorList>
    </citation>
    <scope>NUCLEOTIDE SEQUENCE [LARGE SCALE GENOMIC DNA]</scope>
    <source>
        <strain evidence="3">Cg-14</strain>
    </source>
</reference>
<dbReference type="OrthoDB" id="4918043at2759"/>
<feature type="region of interest" description="Disordered" evidence="1">
    <location>
        <begin position="432"/>
        <end position="451"/>
    </location>
</feature>
<dbReference type="STRING" id="1237896.T0LR13"/>
<accession>T0LR13</accession>
<gene>
    <name evidence="2" type="ORF">CGLO_06067</name>
</gene>
<evidence type="ECO:0000256" key="1">
    <source>
        <dbReference type="SAM" id="MobiDB-lite"/>
    </source>
</evidence>
<dbReference type="HOGENOM" id="CLU_049052_0_0_1"/>
<comment type="caution">
    <text evidence="2">The sequence shown here is derived from an EMBL/GenBank/DDBJ whole genome shotgun (WGS) entry which is preliminary data.</text>
</comment>
<feature type="compositionally biased region" description="Polar residues" evidence="1">
    <location>
        <begin position="440"/>
        <end position="451"/>
    </location>
</feature>
<dbReference type="eggNOG" id="ENOG502RR7C">
    <property type="taxonomic scope" value="Eukaryota"/>
</dbReference>
<name>T0LR13_COLGC</name>
<sequence length="451" mass="51027">MSLLPPHLLLLVAEGAGFSEIQALRATCRTNRELLDRYEHAVTKINAAHYPCAPCNHILASDTREREVLPKDTFEIIRELETRESNIEQLINGAFLAFWEEYDLQDTSKADVIRASLTSALWRCSEIADLETHSIRYREDIIPRRDPCVKSLIHQDIILRDAPPPDGWHLALKEVHQSNRQDVRFRQLAYIRSLPAQELAGMVVLSHLTSQGYMRYRAPTSAASRPEIVEMAVCMAENTIRHGVFFLYSKIKGSEDAHHHARLLLDDTYEEMRRWEAGDPSVLPGLTMTVASQLCERVGCEHRDLLRAACVLVKGGVWKKEEDTEQAEEVEREKDVGDEHVEYEDVPELVQPVNTVNILTTTTNTTTSPSTANMGRDSFSETSTICSFEKETSPEAVAPVKLSKRQRVKRALRDIGHPPTYRYDLEHGIDTMKTVPVGPQGSNVLNQPSRI</sequence>
<dbReference type="OMA" id="WHLALKE"/>
<dbReference type="EMBL" id="AMYD01001219">
    <property type="protein sequence ID" value="EQB54136.1"/>
    <property type="molecule type" value="Genomic_DNA"/>
</dbReference>
<evidence type="ECO:0000313" key="3">
    <source>
        <dbReference type="Proteomes" id="UP000015530"/>
    </source>
</evidence>
<protein>
    <submittedName>
        <fullName evidence="2">Uncharacterized protein</fullName>
    </submittedName>
</protein>